<organism evidence="2 3">
    <name type="scientific">Caballeronia grimmiae</name>
    <dbReference type="NCBI Taxonomy" id="1071679"/>
    <lineage>
        <taxon>Bacteria</taxon>
        <taxon>Pseudomonadati</taxon>
        <taxon>Pseudomonadota</taxon>
        <taxon>Betaproteobacteria</taxon>
        <taxon>Burkholderiales</taxon>
        <taxon>Burkholderiaceae</taxon>
        <taxon>Caballeronia</taxon>
    </lineage>
</organism>
<evidence type="ECO:0008006" key="5">
    <source>
        <dbReference type="Google" id="ProtNLM"/>
    </source>
</evidence>
<dbReference type="STRING" id="1071679.BG57_07385"/>
<keyword evidence="4" id="KW-1185">Reference proteome</keyword>
<evidence type="ECO:0000313" key="4">
    <source>
        <dbReference type="Proteomes" id="UP000597138"/>
    </source>
</evidence>
<sequence>MDLVHDVLDKQLVDRNGVRMGRADGLIAELREGQLPRLVAIETGTIVIARRFGSRTEGMVRALLVKARLSHRTEPYRIAWTNVRKIGVDIQLDIGCDDTPVHDWQRWLQARVIDRLPGAR</sequence>
<dbReference type="EMBL" id="JFHE01000015">
    <property type="protein sequence ID" value="KDR33567.1"/>
    <property type="molecule type" value="Genomic_DNA"/>
</dbReference>
<dbReference type="Proteomes" id="UP000597138">
    <property type="component" value="Unassembled WGS sequence"/>
</dbReference>
<proteinExistence type="predicted"/>
<dbReference type="AlphaFoldDB" id="A0A069NZH2"/>
<reference evidence="4" key="3">
    <citation type="journal article" date="2019" name="Int. J. Syst. Evol. Microbiol.">
        <title>The Global Catalogue of Microorganisms (GCM) 10K type strain sequencing project: providing services to taxonomists for standard genome sequencing and annotation.</title>
        <authorList>
            <consortium name="The Broad Institute Genomics Platform"/>
            <consortium name="The Broad Institute Genome Sequencing Center for Infectious Disease"/>
            <person name="Wu L."/>
            <person name="Ma J."/>
        </authorList>
    </citation>
    <scope>NUCLEOTIDE SEQUENCE [LARGE SCALE GENOMIC DNA]</scope>
    <source>
        <strain evidence="4">CGMCC 1.11013</strain>
    </source>
</reference>
<dbReference type="OrthoDB" id="9804685at2"/>
<protein>
    <recommendedName>
        <fullName evidence="5">PRC-barrel domain-containing protein</fullName>
    </recommendedName>
</protein>
<reference evidence="2 3" key="2">
    <citation type="submission" date="2014-03" db="EMBL/GenBank/DDBJ databases">
        <title>Draft Genome Sequences of Four Burkholderia Strains.</title>
        <authorList>
            <person name="Liu X.Y."/>
            <person name="Li C.X."/>
            <person name="Xu J.H."/>
        </authorList>
    </citation>
    <scope>NUCLEOTIDE SEQUENCE [LARGE SCALE GENOMIC DNA]</scope>
    <source>
        <strain evidence="2 3">R27</strain>
    </source>
</reference>
<dbReference type="eggNOG" id="COG1873">
    <property type="taxonomic scope" value="Bacteria"/>
</dbReference>
<reference evidence="1" key="4">
    <citation type="submission" date="2024-05" db="EMBL/GenBank/DDBJ databases">
        <authorList>
            <person name="Sun Q."/>
            <person name="Zhou Y."/>
        </authorList>
    </citation>
    <scope>NUCLEOTIDE SEQUENCE</scope>
    <source>
        <strain evidence="1">CGMCC 1.11013</strain>
    </source>
</reference>
<evidence type="ECO:0000313" key="2">
    <source>
        <dbReference type="EMBL" id="KDR33567.1"/>
    </source>
</evidence>
<dbReference type="Proteomes" id="UP000027439">
    <property type="component" value="Unassembled WGS sequence"/>
</dbReference>
<name>A0A069NZH2_9BURK</name>
<accession>A0A069NZH2</accession>
<comment type="caution">
    <text evidence="2">The sequence shown here is derived from an EMBL/GenBank/DDBJ whole genome shotgun (WGS) entry which is preliminary data.</text>
</comment>
<gene>
    <name evidence="2" type="ORF">BG57_07385</name>
    <name evidence="1" type="ORF">GCM10010985_38070</name>
</gene>
<evidence type="ECO:0000313" key="1">
    <source>
        <dbReference type="EMBL" id="GGD79938.1"/>
    </source>
</evidence>
<evidence type="ECO:0000313" key="3">
    <source>
        <dbReference type="Proteomes" id="UP000027439"/>
    </source>
</evidence>
<dbReference type="EMBL" id="BMEG01000006">
    <property type="protein sequence ID" value="GGD79938.1"/>
    <property type="molecule type" value="Genomic_DNA"/>
</dbReference>
<reference evidence="1" key="1">
    <citation type="journal article" date="2014" name="Int. J. Syst. Evol. Microbiol.">
        <title>Complete genome of a new Firmicutes species belonging to the dominant human colonic microbiota ('Ruminococcus bicirculans') reveals two chromosomes and a selective capacity to utilize plant glucans.</title>
        <authorList>
            <consortium name="NISC Comparative Sequencing Program"/>
            <person name="Wegmann U."/>
            <person name="Louis P."/>
            <person name="Goesmann A."/>
            <person name="Henrissat B."/>
            <person name="Duncan S.H."/>
            <person name="Flint H.J."/>
        </authorList>
    </citation>
    <scope>NUCLEOTIDE SEQUENCE</scope>
    <source>
        <strain evidence="1">CGMCC 1.11013</strain>
    </source>
</reference>